<evidence type="ECO:0000313" key="5">
    <source>
        <dbReference type="Proteomes" id="UP000186666"/>
    </source>
</evidence>
<evidence type="ECO:0000259" key="3">
    <source>
        <dbReference type="PROSITE" id="PS50977"/>
    </source>
</evidence>
<dbReference type="InterPro" id="IPR001647">
    <property type="entry name" value="HTH_TetR"/>
</dbReference>
<name>A0ABY1K9M0_9BACL</name>
<dbReference type="Pfam" id="PF00440">
    <property type="entry name" value="TetR_N"/>
    <property type="match status" value="1"/>
</dbReference>
<proteinExistence type="predicted"/>
<evidence type="ECO:0000313" key="4">
    <source>
        <dbReference type="EMBL" id="SIR47046.1"/>
    </source>
</evidence>
<dbReference type="Gene3D" id="1.10.357.10">
    <property type="entry name" value="Tetracycline Repressor, domain 2"/>
    <property type="match status" value="1"/>
</dbReference>
<keyword evidence="5" id="KW-1185">Reference proteome</keyword>
<gene>
    <name evidence="4" type="ORF">SAMN05421578_1158</name>
</gene>
<dbReference type="Proteomes" id="UP000186666">
    <property type="component" value="Unassembled WGS sequence"/>
</dbReference>
<feature type="domain" description="HTH tetR-type" evidence="3">
    <location>
        <begin position="6"/>
        <end position="66"/>
    </location>
</feature>
<dbReference type="PRINTS" id="PR00455">
    <property type="entry name" value="HTHTETR"/>
</dbReference>
<dbReference type="InterPro" id="IPR050624">
    <property type="entry name" value="HTH-type_Tx_Regulator"/>
</dbReference>
<feature type="DNA-binding region" description="H-T-H motif" evidence="2">
    <location>
        <begin position="29"/>
        <end position="48"/>
    </location>
</feature>
<protein>
    <submittedName>
        <fullName evidence="4">Transcriptional regulator, TetR family</fullName>
    </submittedName>
</protein>
<comment type="caution">
    <text evidence="4">The sequence shown here is derived from an EMBL/GenBank/DDBJ whole genome shotgun (WGS) entry which is preliminary data.</text>
</comment>
<dbReference type="SUPFAM" id="SSF46689">
    <property type="entry name" value="Homeodomain-like"/>
    <property type="match status" value="1"/>
</dbReference>
<organism evidence="4 5">
    <name type="scientific">Paenibacillus macquariensis</name>
    <dbReference type="NCBI Taxonomy" id="948756"/>
    <lineage>
        <taxon>Bacteria</taxon>
        <taxon>Bacillati</taxon>
        <taxon>Bacillota</taxon>
        <taxon>Bacilli</taxon>
        <taxon>Bacillales</taxon>
        <taxon>Paenibacillaceae</taxon>
        <taxon>Paenibacillus</taxon>
    </lineage>
</organism>
<dbReference type="PANTHER" id="PTHR43479:SF22">
    <property type="entry name" value="TRANSCRIPTIONAL REGULATOR, TETR FAMILY"/>
    <property type="match status" value="1"/>
</dbReference>
<dbReference type="PROSITE" id="PS50977">
    <property type="entry name" value="HTH_TETR_2"/>
    <property type="match status" value="1"/>
</dbReference>
<dbReference type="InterPro" id="IPR009057">
    <property type="entry name" value="Homeodomain-like_sf"/>
</dbReference>
<accession>A0ABY1K9M0</accession>
<evidence type="ECO:0000256" key="1">
    <source>
        <dbReference type="ARBA" id="ARBA00023125"/>
    </source>
</evidence>
<reference evidence="4 5" key="1">
    <citation type="submission" date="2017-01" db="EMBL/GenBank/DDBJ databases">
        <authorList>
            <person name="Varghese N."/>
            <person name="Submissions S."/>
        </authorList>
    </citation>
    <scope>NUCLEOTIDE SEQUENCE [LARGE SCALE GENOMIC DNA]</scope>
    <source>
        <strain evidence="4 5">ATCC 23464</strain>
    </source>
</reference>
<keyword evidence="1 2" id="KW-0238">DNA-binding</keyword>
<sequence length="302" mass="35130">MSEKSADKKTYILKTALQLFSTQGISSTSMQEIAEVCEMSKGSLYLHFKSKDELEESIYLYCYQLIRDSIMQVEQDSHLSPKEQLQKQVEVLLSHLIELREFVRKQFIDGPGPRKKHEKNACIQEDQLRMLYWFKVKLEAIYGTEIEPYTMDLILLFGGILFSHLKMLFIPNLPINIQKMSHHLITLLDDVSESVISRATEPLITPDAWSHWINEIKDQSDNQRHPLQVTKEMKDFLKESSLDKQTCKDALESIHILEKEIVDIQPRRVILLGMLGNLQLITELHVLTNELREIISLYSTNQ</sequence>
<dbReference type="PANTHER" id="PTHR43479">
    <property type="entry name" value="ACREF/ENVCD OPERON REPRESSOR-RELATED"/>
    <property type="match status" value="1"/>
</dbReference>
<dbReference type="EMBL" id="FTNK01000015">
    <property type="protein sequence ID" value="SIR47046.1"/>
    <property type="molecule type" value="Genomic_DNA"/>
</dbReference>
<dbReference type="RefSeq" id="WP_068583802.1">
    <property type="nucleotide sequence ID" value="NZ_FTNK01000015.1"/>
</dbReference>
<evidence type="ECO:0000256" key="2">
    <source>
        <dbReference type="PROSITE-ProRule" id="PRU00335"/>
    </source>
</evidence>